<name>A9V2L5_MONBE</name>
<proteinExistence type="predicted"/>
<sequence>MATVGPGGLQVKLQSNNVCGNPVCRRIAPKHKCARCMSICYCSRECQLSHYSVHKMPCKAIAAQFLGVDNLRFLGFEPQDAEDRHIIMAITTIAEQLERTMPLPSCMVHPDAPLSHFHEGILPLLPAHKEGDCLIDADQTYAGVVLSQRLLQTMLLRANLRMGDVLYSITTRDGVARAVLARDPDSADRVLMYTPLIPMLRPSQGAAMGSISVASLIRWRRSTMCAHASASDLTQFTPTERASIAQELLFLADQTAFPTMQLARAMGVRGALVLHVTEHNLCWQFRPRFFLREMGEEVLRAIDNYDPDQAIVTLTMGSIISSEDNPTTVLLVNPLHVARAFHQQVLEPKVLANMRATCYQSPCQAEYDMLHARQSQKAAHCSDMGVAIDESEA</sequence>
<dbReference type="Proteomes" id="UP000001357">
    <property type="component" value="Unassembled WGS sequence"/>
</dbReference>
<gene>
    <name evidence="6" type="ORF">MONBRDRAFT_9267</name>
</gene>
<feature type="domain" description="MYND-type" evidence="5">
    <location>
        <begin position="21"/>
        <end position="58"/>
    </location>
</feature>
<protein>
    <recommendedName>
        <fullName evidence="5">MYND-type domain-containing protein</fullName>
    </recommendedName>
</protein>
<dbReference type="EMBL" id="CH991555">
    <property type="protein sequence ID" value="EDQ88279.1"/>
    <property type="molecule type" value="Genomic_DNA"/>
</dbReference>
<dbReference type="PROSITE" id="PS50865">
    <property type="entry name" value="ZF_MYND_2"/>
    <property type="match status" value="1"/>
</dbReference>
<evidence type="ECO:0000256" key="3">
    <source>
        <dbReference type="ARBA" id="ARBA00022833"/>
    </source>
</evidence>
<keyword evidence="2 4" id="KW-0863">Zinc-finger</keyword>
<accession>A9V2L5</accession>
<dbReference type="GO" id="GO:0008270">
    <property type="term" value="F:zinc ion binding"/>
    <property type="evidence" value="ECO:0007669"/>
    <property type="project" value="UniProtKB-KW"/>
</dbReference>
<evidence type="ECO:0000313" key="6">
    <source>
        <dbReference type="EMBL" id="EDQ88279.1"/>
    </source>
</evidence>
<evidence type="ECO:0000256" key="2">
    <source>
        <dbReference type="ARBA" id="ARBA00022771"/>
    </source>
</evidence>
<dbReference type="AlphaFoldDB" id="A9V2L5"/>
<dbReference type="Pfam" id="PF01753">
    <property type="entry name" value="zf-MYND"/>
    <property type="match status" value="1"/>
</dbReference>
<dbReference type="KEGG" id="mbr:MONBRDRAFT_9267"/>
<dbReference type="SUPFAM" id="SSF144232">
    <property type="entry name" value="HIT/MYND zinc finger-like"/>
    <property type="match status" value="1"/>
</dbReference>
<keyword evidence="7" id="KW-1185">Reference proteome</keyword>
<organism evidence="6 7">
    <name type="scientific">Monosiga brevicollis</name>
    <name type="common">Choanoflagellate</name>
    <dbReference type="NCBI Taxonomy" id="81824"/>
    <lineage>
        <taxon>Eukaryota</taxon>
        <taxon>Choanoflagellata</taxon>
        <taxon>Craspedida</taxon>
        <taxon>Salpingoecidae</taxon>
        <taxon>Monosiga</taxon>
    </lineage>
</organism>
<reference evidence="6 7" key="1">
    <citation type="journal article" date="2008" name="Nature">
        <title>The genome of the choanoflagellate Monosiga brevicollis and the origin of metazoans.</title>
        <authorList>
            <consortium name="JGI Sequencing"/>
            <person name="King N."/>
            <person name="Westbrook M.J."/>
            <person name="Young S.L."/>
            <person name="Kuo A."/>
            <person name="Abedin M."/>
            <person name="Chapman J."/>
            <person name="Fairclough S."/>
            <person name="Hellsten U."/>
            <person name="Isogai Y."/>
            <person name="Letunic I."/>
            <person name="Marr M."/>
            <person name="Pincus D."/>
            <person name="Putnam N."/>
            <person name="Rokas A."/>
            <person name="Wright K.J."/>
            <person name="Zuzow R."/>
            <person name="Dirks W."/>
            <person name="Good M."/>
            <person name="Goodstein D."/>
            <person name="Lemons D."/>
            <person name="Li W."/>
            <person name="Lyons J.B."/>
            <person name="Morris A."/>
            <person name="Nichols S."/>
            <person name="Richter D.J."/>
            <person name="Salamov A."/>
            <person name="Bork P."/>
            <person name="Lim W.A."/>
            <person name="Manning G."/>
            <person name="Miller W.T."/>
            <person name="McGinnis W."/>
            <person name="Shapiro H."/>
            <person name="Tjian R."/>
            <person name="Grigoriev I.V."/>
            <person name="Rokhsar D."/>
        </authorList>
    </citation>
    <scope>NUCLEOTIDE SEQUENCE [LARGE SCALE GENOMIC DNA]</scope>
    <source>
        <strain evidence="7">MX1 / ATCC 50154</strain>
    </source>
</reference>
<evidence type="ECO:0000256" key="1">
    <source>
        <dbReference type="ARBA" id="ARBA00022723"/>
    </source>
</evidence>
<evidence type="ECO:0000259" key="5">
    <source>
        <dbReference type="PROSITE" id="PS50865"/>
    </source>
</evidence>
<dbReference type="OMA" id="ARCMSIC"/>
<keyword evidence="1" id="KW-0479">Metal-binding</keyword>
<dbReference type="GeneID" id="5892260"/>
<evidence type="ECO:0000256" key="4">
    <source>
        <dbReference type="PROSITE-ProRule" id="PRU00134"/>
    </source>
</evidence>
<dbReference type="InterPro" id="IPR002893">
    <property type="entry name" value="Znf_MYND"/>
</dbReference>
<dbReference type="Gene3D" id="6.10.140.2220">
    <property type="match status" value="1"/>
</dbReference>
<keyword evidence="3" id="KW-0862">Zinc</keyword>
<dbReference type="RefSeq" id="XP_001746872.1">
    <property type="nucleotide sequence ID" value="XM_001746820.1"/>
</dbReference>
<evidence type="ECO:0000313" key="7">
    <source>
        <dbReference type="Proteomes" id="UP000001357"/>
    </source>
</evidence>
<dbReference type="InParanoid" id="A9V2L5"/>